<keyword evidence="1" id="KW-1133">Transmembrane helix</keyword>
<keyword evidence="1" id="KW-0812">Transmembrane</keyword>
<evidence type="ECO:0000313" key="3">
    <source>
        <dbReference type="EMBL" id="MBP2380164.1"/>
    </source>
</evidence>
<feature type="transmembrane region" description="Helical" evidence="1">
    <location>
        <begin position="58"/>
        <end position="79"/>
    </location>
</feature>
<feature type="transmembrane region" description="Helical" evidence="1">
    <location>
        <begin position="196"/>
        <end position="217"/>
    </location>
</feature>
<sequence>MEEFLLGLSTALTFQNLLIVFVGVLVGNLIGVLPGLGSAGTIALLLPITFAMPPESAIIMLAGIFYGSAYGGTITSVLLKIPGEATTIVTTFDGYQMARKGQGGVALGVSAIGSFVGGTIAIAGLLFLAAPIARLALGFGPAEYALLALVGIVLVAYLANGGMLRGVVVACVGLLLATIGTDPIDGTSRFTLGVPALAGGIEFTAVAMGLFGIGELLHTIEESKRNPPQSLGYGRVLPNRREMRTSTGPFARGSVIGFLLGILPGGGATIASMASYGVEKRVSKHPEKFGTGAIEGVAGPETANNAAANASFIPLLSLGIPANTTMAVIFGALMIQGITPGPQLIQTHPEVFWGVIVSMFIGNLMLLVLNIPLIHLFTRLLSAPMRFLGPLTLLVTVVGVYSVNYSVFDIWVALVFGVLGYVMKKFGFEVAPLALAFVLGPLLEANVRRSLLQSDGSFGVFAGSPIFVVLIVGALLWAVIGWTGRRRAAASEPEQVAR</sequence>
<feature type="transmembrane region" description="Helical" evidence="1">
    <location>
        <begin position="320"/>
        <end position="339"/>
    </location>
</feature>
<comment type="caution">
    <text evidence="3">The sequence shown here is derived from an EMBL/GenBank/DDBJ whole genome shotgun (WGS) entry which is preliminary data.</text>
</comment>
<keyword evidence="1" id="KW-0472">Membrane</keyword>
<gene>
    <name evidence="3" type="ORF">JOF43_000121</name>
</gene>
<feature type="transmembrane region" description="Helical" evidence="1">
    <location>
        <begin position="6"/>
        <end position="26"/>
    </location>
</feature>
<feature type="transmembrane region" description="Helical" evidence="1">
    <location>
        <begin position="250"/>
        <end position="274"/>
    </location>
</feature>
<name>A0ABS4WVD6_9MICO</name>
<feature type="transmembrane region" description="Helical" evidence="1">
    <location>
        <begin position="426"/>
        <end position="443"/>
    </location>
</feature>
<accession>A0ABS4WVD6</accession>
<feature type="transmembrane region" description="Helical" evidence="1">
    <location>
        <begin position="393"/>
        <end position="419"/>
    </location>
</feature>
<dbReference type="EMBL" id="JAGIOD010000001">
    <property type="protein sequence ID" value="MBP2380164.1"/>
    <property type="molecule type" value="Genomic_DNA"/>
</dbReference>
<dbReference type="PANTHER" id="PTHR35342:SF5">
    <property type="entry name" value="TRICARBOXYLIC TRANSPORT PROTEIN"/>
    <property type="match status" value="1"/>
</dbReference>
<dbReference type="RefSeq" id="WP_209897832.1">
    <property type="nucleotide sequence ID" value="NZ_BAAAJW010000006.1"/>
</dbReference>
<reference evidence="3 4" key="1">
    <citation type="submission" date="2021-03" db="EMBL/GenBank/DDBJ databases">
        <title>Sequencing the genomes of 1000 actinobacteria strains.</title>
        <authorList>
            <person name="Klenk H.-P."/>
        </authorList>
    </citation>
    <scope>NUCLEOTIDE SEQUENCE [LARGE SCALE GENOMIC DNA]</scope>
    <source>
        <strain evidence="3 4">DSM 14566</strain>
    </source>
</reference>
<dbReference type="Pfam" id="PF01970">
    <property type="entry name" value="TctA"/>
    <property type="match status" value="1"/>
</dbReference>
<dbReference type="PANTHER" id="PTHR35342">
    <property type="entry name" value="TRICARBOXYLIC TRANSPORT PROTEIN"/>
    <property type="match status" value="1"/>
</dbReference>
<keyword evidence="4" id="KW-1185">Reference proteome</keyword>
<protein>
    <submittedName>
        <fullName evidence="3">Tricarboxylic transport membrane protein</fullName>
    </submittedName>
</protein>
<evidence type="ECO:0000259" key="2">
    <source>
        <dbReference type="Pfam" id="PF01970"/>
    </source>
</evidence>
<dbReference type="Proteomes" id="UP001519290">
    <property type="component" value="Unassembled WGS sequence"/>
</dbReference>
<evidence type="ECO:0000313" key="4">
    <source>
        <dbReference type="Proteomes" id="UP001519290"/>
    </source>
</evidence>
<feature type="transmembrane region" description="Helical" evidence="1">
    <location>
        <begin position="458"/>
        <end position="480"/>
    </location>
</feature>
<feature type="transmembrane region" description="Helical" evidence="1">
    <location>
        <begin position="33"/>
        <end position="52"/>
    </location>
</feature>
<proteinExistence type="predicted"/>
<feature type="transmembrane region" description="Helical" evidence="1">
    <location>
        <begin position="105"/>
        <end position="130"/>
    </location>
</feature>
<organism evidence="3 4">
    <name type="scientific">Brachybacterium sacelli</name>
    <dbReference type="NCBI Taxonomy" id="173364"/>
    <lineage>
        <taxon>Bacteria</taxon>
        <taxon>Bacillati</taxon>
        <taxon>Actinomycetota</taxon>
        <taxon>Actinomycetes</taxon>
        <taxon>Micrococcales</taxon>
        <taxon>Dermabacteraceae</taxon>
        <taxon>Brachybacterium</taxon>
    </lineage>
</organism>
<feature type="domain" description="DUF112" evidence="2">
    <location>
        <begin position="17"/>
        <end position="434"/>
    </location>
</feature>
<feature type="transmembrane region" description="Helical" evidence="1">
    <location>
        <begin position="142"/>
        <end position="159"/>
    </location>
</feature>
<feature type="transmembrane region" description="Helical" evidence="1">
    <location>
        <begin position="351"/>
        <end position="373"/>
    </location>
</feature>
<feature type="transmembrane region" description="Helical" evidence="1">
    <location>
        <begin position="166"/>
        <end position="184"/>
    </location>
</feature>
<evidence type="ECO:0000256" key="1">
    <source>
        <dbReference type="SAM" id="Phobius"/>
    </source>
</evidence>
<dbReference type="InterPro" id="IPR002823">
    <property type="entry name" value="DUF112_TM"/>
</dbReference>